<organism evidence="10 11">
    <name type="scientific">Ziziphus jujuba var. spinosa</name>
    <dbReference type="NCBI Taxonomy" id="714518"/>
    <lineage>
        <taxon>Eukaryota</taxon>
        <taxon>Viridiplantae</taxon>
        <taxon>Streptophyta</taxon>
        <taxon>Embryophyta</taxon>
        <taxon>Tracheophyta</taxon>
        <taxon>Spermatophyta</taxon>
        <taxon>Magnoliopsida</taxon>
        <taxon>eudicotyledons</taxon>
        <taxon>Gunneridae</taxon>
        <taxon>Pentapetalae</taxon>
        <taxon>rosids</taxon>
        <taxon>fabids</taxon>
        <taxon>Rosales</taxon>
        <taxon>Rhamnaceae</taxon>
        <taxon>Paliureae</taxon>
        <taxon>Ziziphus</taxon>
    </lineage>
</organism>
<dbReference type="InterPro" id="IPR013785">
    <property type="entry name" value="Aldolase_TIM"/>
</dbReference>
<sequence length="659" mass="73883">MQVLFSSSLCILLALLIHRVSSETFSRNTGEEHASFPPRGWNSYDSFCWTISEQEFLQNAEIISRRLRLYGYEYVVVDFLWYRRKVPGAYTDSLGFDVIDKWGRMIPDPDRWPSSKNGKGFGEVAKTVHSLGLKFGIHVMRGISTQAVNANTPILDVTTGAAYEESGRKWTAKDIGIKERACAWMQNGFMSVNTKLGAGRAFLKSLYVQYAEWGVDFVKHDCVFGDDLDLDEVTFVSEVLKELDRPIVYSLSPGTSVTPAMAKKVNGLVNMYRITADDWDTWGDVVSHFDITRDFSTANMVGATGLLGKSWPDLDMLPLGWLTDPGSNEGPHRRCKLTLDEKRTQITLWSMAKSPLMFGGDVRNLDYATYGLITIPTLLEINSFSSNNKEANVRILVFVNFQFPYVTGSKSLKNEDQVSTLQSGRHVTDGRSPKTHVLGLTSCEDVKAIGWSIEALDQDLEQICWREKLENKHQTPFCLYKRKSRVASDEDIGYQQKYQGKFHLLATDGSKFCLHASPKKKITSKEYRRGSFSPCQQDANQIWEFNPNGTLTNSYSSQCATLNSLRAKKAISTGVRSWIATGLKGEIYLAFFNLNSKKTVISAKISDLAKALPGRNLTGASCKGYEVWSRKEFGIMSQSISTPVEMHGSALFVLHCFTA</sequence>
<feature type="domain" description="Alpha galactosidase C-terminal" evidence="9">
    <location>
        <begin position="575"/>
        <end position="654"/>
    </location>
</feature>
<comment type="caution">
    <text evidence="10">The sequence shown here is derived from an EMBL/GenBank/DDBJ whole genome shotgun (WGS) entry which is preliminary data.</text>
</comment>
<dbReference type="EMBL" id="JAEACU010000010">
    <property type="protein sequence ID" value="KAH7515708.1"/>
    <property type="molecule type" value="Genomic_DNA"/>
</dbReference>
<dbReference type="InterPro" id="IPR041233">
    <property type="entry name" value="Melibiase_C"/>
</dbReference>
<keyword evidence="4 8" id="KW-0732">Signal</keyword>
<proteinExistence type="inferred from homology"/>
<evidence type="ECO:0000256" key="2">
    <source>
        <dbReference type="ARBA" id="ARBA00009743"/>
    </source>
</evidence>
<dbReference type="Gene3D" id="3.20.20.70">
    <property type="entry name" value="Aldolase class I"/>
    <property type="match status" value="1"/>
</dbReference>
<comment type="similarity">
    <text evidence="2 7">Belongs to the glycosyl hydrolase 27 family.</text>
</comment>
<dbReference type="PANTHER" id="PTHR11452">
    <property type="entry name" value="ALPHA-GALACTOSIDASE/ALPHA-N-ACETYLGALACTOSAMINIDASE"/>
    <property type="match status" value="1"/>
</dbReference>
<feature type="chain" id="PRO_5037171868" description="Alpha-galactosidase" evidence="8">
    <location>
        <begin position="23"/>
        <end position="659"/>
    </location>
</feature>
<dbReference type="CDD" id="cd14792">
    <property type="entry name" value="GH27"/>
    <property type="match status" value="1"/>
</dbReference>
<dbReference type="Gene3D" id="2.60.40.1180">
    <property type="entry name" value="Golgi alpha-mannosidase II"/>
    <property type="match status" value="1"/>
</dbReference>
<keyword evidence="5 7" id="KW-0378">Hydrolase</keyword>
<dbReference type="GO" id="GO:0005975">
    <property type="term" value="P:carbohydrate metabolic process"/>
    <property type="evidence" value="ECO:0007669"/>
    <property type="project" value="InterPro"/>
</dbReference>
<keyword evidence="7" id="KW-1015">Disulfide bond</keyword>
<dbReference type="GO" id="GO:0004557">
    <property type="term" value="F:alpha-galactosidase activity"/>
    <property type="evidence" value="ECO:0007669"/>
    <property type="project" value="UniProtKB-EC"/>
</dbReference>
<evidence type="ECO:0000256" key="7">
    <source>
        <dbReference type="RuleBase" id="RU361168"/>
    </source>
</evidence>
<dbReference type="SUPFAM" id="SSF51011">
    <property type="entry name" value="Glycosyl hydrolase domain"/>
    <property type="match status" value="1"/>
</dbReference>
<gene>
    <name evidence="10" type="ORF">FEM48_Zijuj10G0055100</name>
</gene>
<evidence type="ECO:0000313" key="10">
    <source>
        <dbReference type="EMBL" id="KAH7515708.1"/>
    </source>
</evidence>
<dbReference type="Pfam" id="PF17801">
    <property type="entry name" value="Melibiase_C"/>
    <property type="match status" value="1"/>
</dbReference>
<keyword evidence="6 7" id="KW-0326">Glycosidase</keyword>
<dbReference type="InterPro" id="IPR017853">
    <property type="entry name" value="GH"/>
</dbReference>
<evidence type="ECO:0000259" key="9">
    <source>
        <dbReference type="Pfam" id="PF17801"/>
    </source>
</evidence>
<dbReference type="SUPFAM" id="SSF51445">
    <property type="entry name" value="(Trans)glycosidases"/>
    <property type="match status" value="1"/>
</dbReference>
<reference evidence="10" key="1">
    <citation type="journal article" date="2021" name="Front. Plant Sci.">
        <title>Chromosome-Scale Genome Assembly for Chinese Sour Jujube and Insights Into Its Genome Evolution and Domestication Signature.</title>
        <authorList>
            <person name="Shen L.-Y."/>
            <person name="Luo H."/>
            <person name="Wang X.-L."/>
            <person name="Wang X.-M."/>
            <person name="Qiu X.-J."/>
            <person name="Liu H."/>
            <person name="Zhou S.-S."/>
            <person name="Jia K.-H."/>
            <person name="Nie S."/>
            <person name="Bao Y.-T."/>
            <person name="Zhang R.-G."/>
            <person name="Yun Q.-Z."/>
            <person name="Chai Y.-H."/>
            <person name="Lu J.-Y."/>
            <person name="Li Y."/>
            <person name="Zhao S.-W."/>
            <person name="Mao J.-F."/>
            <person name="Jia S.-G."/>
            <person name="Mao Y.-M."/>
        </authorList>
    </citation>
    <scope>NUCLEOTIDE SEQUENCE</scope>
    <source>
        <strain evidence="10">AT0</strain>
        <tissue evidence="10">Leaf</tissue>
    </source>
</reference>
<dbReference type="SUPFAM" id="SSF50370">
    <property type="entry name" value="Ricin B-like lectins"/>
    <property type="match status" value="1"/>
</dbReference>
<dbReference type="InterPro" id="IPR002241">
    <property type="entry name" value="Glyco_hydro_27"/>
</dbReference>
<dbReference type="InterPro" id="IPR013780">
    <property type="entry name" value="Glyco_hydro_b"/>
</dbReference>
<evidence type="ECO:0000313" key="11">
    <source>
        <dbReference type="Proteomes" id="UP000813462"/>
    </source>
</evidence>
<evidence type="ECO:0000256" key="8">
    <source>
        <dbReference type="SAM" id="SignalP"/>
    </source>
</evidence>
<evidence type="ECO:0000256" key="4">
    <source>
        <dbReference type="ARBA" id="ARBA00022729"/>
    </source>
</evidence>
<comment type="catalytic activity">
    <reaction evidence="1 7">
        <text>Hydrolysis of terminal, non-reducing alpha-D-galactose residues in alpha-D-galactosides, including galactose oligosaccharides, galactomannans and galactolipids.</text>
        <dbReference type="EC" id="3.2.1.22"/>
    </reaction>
</comment>
<evidence type="ECO:0000256" key="1">
    <source>
        <dbReference type="ARBA" id="ARBA00001255"/>
    </source>
</evidence>
<accession>A0A978ULK6</accession>
<evidence type="ECO:0000256" key="5">
    <source>
        <dbReference type="ARBA" id="ARBA00022801"/>
    </source>
</evidence>
<dbReference type="InterPro" id="IPR035992">
    <property type="entry name" value="Ricin_B-like_lectins"/>
</dbReference>
<dbReference type="AlphaFoldDB" id="A0A978ULK6"/>
<evidence type="ECO:0000256" key="6">
    <source>
        <dbReference type="ARBA" id="ARBA00023295"/>
    </source>
</evidence>
<protein>
    <recommendedName>
        <fullName evidence="3 7">Alpha-galactosidase</fullName>
        <ecNumber evidence="3 7">3.2.1.22</ecNumber>
    </recommendedName>
    <alternativeName>
        <fullName evidence="7">Melibiase</fullName>
    </alternativeName>
</protein>
<dbReference type="PANTHER" id="PTHR11452:SF42">
    <property type="entry name" value="ALPHA-GALACTOSIDASE"/>
    <property type="match status" value="1"/>
</dbReference>
<dbReference type="Proteomes" id="UP000813462">
    <property type="component" value="Unassembled WGS sequence"/>
</dbReference>
<dbReference type="PRINTS" id="PR00740">
    <property type="entry name" value="GLHYDRLASE27"/>
</dbReference>
<dbReference type="EC" id="3.2.1.22" evidence="3 7"/>
<evidence type="ECO:0000256" key="3">
    <source>
        <dbReference type="ARBA" id="ARBA00012755"/>
    </source>
</evidence>
<feature type="signal peptide" evidence="8">
    <location>
        <begin position="1"/>
        <end position="22"/>
    </location>
</feature>
<dbReference type="Pfam" id="PF16499">
    <property type="entry name" value="Melibiase_2"/>
    <property type="match status" value="1"/>
</dbReference>
<name>A0A978ULK6_ZIZJJ</name>